<evidence type="ECO:0000256" key="3">
    <source>
        <dbReference type="SAM" id="SignalP"/>
    </source>
</evidence>
<accession>A0A7I8VFV0</accession>
<gene>
    <name evidence="5" type="ORF">DGYR_LOCUS3042</name>
</gene>
<evidence type="ECO:0000313" key="5">
    <source>
        <dbReference type="EMBL" id="CAD5114166.1"/>
    </source>
</evidence>
<evidence type="ECO:0000256" key="2">
    <source>
        <dbReference type="SAM" id="Phobius"/>
    </source>
</evidence>
<feature type="domain" description="C-type lectin" evidence="4">
    <location>
        <begin position="356"/>
        <end position="470"/>
    </location>
</feature>
<dbReference type="PANTHER" id="PTHR22803">
    <property type="entry name" value="MANNOSE, PHOSPHOLIPASE, LECTIN RECEPTOR RELATED"/>
    <property type="match status" value="1"/>
</dbReference>
<feature type="domain" description="C-type lectin" evidence="4">
    <location>
        <begin position="490"/>
        <end position="610"/>
    </location>
</feature>
<name>A0A7I8VFV0_9ANNE</name>
<feature type="domain" description="C-type lectin" evidence="4">
    <location>
        <begin position="205"/>
        <end position="328"/>
    </location>
</feature>
<feature type="domain" description="C-type lectin" evidence="4">
    <location>
        <begin position="60"/>
        <end position="175"/>
    </location>
</feature>
<dbReference type="EMBL" id="CAJFCJ010000005">
    <property type="protein sequence ID" value="CAD5114166.1"/>
    <property type="molecule type" value="Genomic_DNA"/>
</dbReference>
<dbReference type="AlphaFoldDB" id="A0A7I8VFV0"/>
<feature type="region of interest" description="Disordered" evidence="1">
    <location>
        <begin position="751"/>
        <end position="789"/>
    </location>
</feature>
<dbReference type="SMART" id="SM00034">
    <property type="entry name" value="CLECT"/>
    <property type="match status" value="5"/>
</dbReference>
<protein>
    <submittedName>
        <fullName evidence="5">DgyrCDS3308</fullName>
    </submittedName>
</protein>
<dbReference type="InterPro" id="IPR001304">
    <property type="entry name" value="C-type_lectin-like"/>
</dbReference>
<evidence type="ECO:0000256" key="1">
    <source>
        <dbReference type="SAM" id="MobiDB-lite"/>
    </source>
</evidence>
<dbReference type="Pfam" id="PF00059">
    <property type="entry name" value="Lectin_C"/>
    <property type="match status" value="5"/>
</dbReference>
<keyword evidence="2" id="KW-0812">Transmembrane</keyword>
<dbReference type="InterPro" id="IPR050111">
    <property type="entry name" value="C-type_lectin/snaclec_domain"/>
</dbReference>
<dbReference type="PROSITE" id="PS50041">
    <property type="entry name" value="C_TYPE_LECTIN_2"/>
    <property type="match status" value="5"/>
</dbReference>
<organism evidence="5 6">
    <name type="scientific">Dimorphilus gyrociliatus</name>
    <dbReference type="NCBI Taxonomy" id="2664684"/>
    <lineage>
        <taxon>Eukaryota</taxon>
        <taxon>Metazoa</taxon>
        <taxon>Spiralia</taxon>
        <taxon>Lophotrochozoa</taxon>
        <taxon>Annelida</taxon>
        <taxon>Polychaeta</taxon>
        <taxon>Polychaeta incertae sedis</taxon>
        <taxon>Dinophilidae</taxon>
        <taxon>Dimorphilus</taxon>
    </lineage>
</organism>
<keyword evidence="2" id="KW-0472">Membrane</keyword>
<keyword evidence="6" id="KW-1185">Reference proteome</keyword>
<feature type="domain" description="C-type lectin" evidence="4">
    <location>
        <begin position="638"/>
        <end position="738"/>
    </location>
</feature>
<sequence length="856" mass="98506">MTIKGISTTALVLILSSLLVSCKQIIETPDSFSDFSCNREQGTCPENWFELRDFCSRDIYIENKNFRKSWKSAEEYCQLWNSTLATFQTKQEAIEYAKCYLSDHDDRNFWIGLKKDQGTCKKFKWLNGNELEQAEANWESGQPKNTEDEQCVYSSVKGGKWIADKCTVELNWLCKANKTFIQDPQLPNIPDEPCNNDKYKDWKLYEDFCYKFPTANSEKKTWIAANAECNKDKGTLVTLSGNLTSTSIFLKNHLKKIPLNDVNIWIGARYLISEKLVWIDNSSLEEENFENPVPEPRDGFCVVTKANSKSDMKWTNYHCSNKYHYICKRKKDAANVPPSPPPIPTTGFCPHNYIEFDNLCYNFVETPKPYAKASRECLLAGIHSREQQEFITSHIRDRHHSNERFWIGLEEETANNFWWKDNTDYGFENWNKPAGDNLQEMRCTSVLTDSSRAGKWFAGNCTEKHSSICVQPKGNHTEVESNCPPNTVKYIDSCYRIVTNRKLKWAEAEEDCRKTRESFINSHLTSINSVYEQSFFYNFVKSAPNSNSLWLGLTDTGHNGTFKWTDYRPFHYKNWKSGQPHKDREGCASITEGEQWSHEKCDEEKGFICKMNNNTYTTVPPPNGNCPNISPGTTWFDYNGNCLLFQMTEDKSETFSDAQSECKKFESLLLSITSREEDNYIFEFIRQHSAKKYIWLGLERNDTWRWLNGDELNYTNFRKDHEKKGRYATISKSDGKWETFDKEPEKLPYICETKGSSSSPTSQPTSQPTTQPSSKPPTSKVPPKKSSGMSPGGKAAIALVVLLILALCVVAFLQYRYSDSPEIRDMKNTNYSSPAQNTFNNPIGGDLAFDDRYAVP</sequence>
<dbReference type="Gene3D" id="3.10.100.10">
    <property type="entry name" value="Mannose-Binding Protein A, subunit A"/>
    <property type="match status" value="5"/>
</dbReference>
<keyword evidence="3" id="KW-0732">Signal</keyword>
<feature type="signal peptide" evidence="3">
    <location>
        <begin position="1"/>
        <end position="22"/>
    </location>
</feature>
<proteinExistence type="predicted"/>
<reference evidence="5 6" key="1">
    <citation type="submission" date="2020-08" db="EMBL/GenBank/DDBJ databases">
        <authorList>
            <person name="Hejnol A."/>
        </authorList>
    </citation>
    <scope>NUCLEOTIDE SEQUENCE [LARGE SCALE GENOMIC DNA]</scope>
</reference>
<dbReference type="InterPro" id="IPR016186">
    <property type="entry name" value="C-type_lectin-like/link_sf"/>
</dbReference>
<keyword evidence="2" id="KW-1133">Transmembrane helix</keyword>
<feature type="compositionally biased region" description="Low complexity" evidence="1">
    <location>
        <begin position="756"/>
        <end position="778"/>
    </location>
</feature>
<dbReference type="SUPFAM" id="SSF56436">
    <property type="entry name" value="C-type lectin-like"/>
    <property type="match status" value="5"/>
</dbReference>
<dbReference type="OrthoDB" id="6050297at2759"/>
<comment type="caution">
    <text evidence="5">The sequence shown here is derived from an EMBL/GenBank/DDBJ whole genome shotgun (WGS) entry which is preliminary data.</text>
</comment>
<dbReference type="InterPro" id="IPR016187">
    <property type="entry name" value="CTDL_fold"/>
</dbReference>
<feature type="chain" id="PRO_5029460322" evidence="3">
    <location>
        <begin position="23"/>
        <end position="856"/>
    </location>
</feature>
<dbReference type="Proteomes" id="UP000549394">
    <property type="component" value="Unassembled WGS sequence"/>
</dbReference>
<feature type="transmembrane region" description="Helical" evidence="2">
    <location>
        <begin position="795"/>
        <end position="817"/>
    </location>
</feature>
<dbReference type="CDD" id="cd00037">
    <property type="entry name" value="CLECT"/>
    <property type="match status" value="5"/>
</dbReference>
<evidence type="ECO:0000259" key="4">
    <source>
        <dbReference type="PROSITE" id="PS50041"/>
    </source>
</evidence>
<evidence type="ECO:0000313" key="6">
    <source>
        <dbReference type="Proteomes" id="UP000549394"/>
    </source>
</evidence>
<dbReference type="PROSITE" id="PS51257">
    <property type="entry name" value="PROKAR_LIPOPROTEIN"/>
    <property type="match status" value="1"/>
</dbReference>